<dbReference type="InterPro" id="IPR006652">
    <property type="entry name" value="Kelch_1"/>
</dbReference>
<dbReference type="AlphaFoldDB" id="A0A1J3FTB6"/>
<feature type="domain" description="F-box" evidence="2">
    <location>
        <begin position="80"/>
        <end position="120"/>
    </location>
</feature>
<dbReference type="InterPro" id="IPR050354">
    <property type="entry name" value="F-box/kelch-repeat_ARATH"/>
</dbReference>
<dbReference type="PANTHER" id="PTHR24414">
    <property type="entry name" value="F-BOX/KELCH-REPEAT PROTEIN SKIP4"/>
    <property type="match status" value="1"/>
</dbReference>
<dbReference type="SMART" id="SM00612">
    <property type="entry name" value="Kelch"/>
    <property type="match status" value="2"/>
</dbReference>
<dbReference type="SUPFAM" id="SSF81383">
    <property type="entry name" value="F-box domain"/>
    <property type="match status" value="1"/>
</dbReference>
<dbReference type="Gene3D" id="2.120.10.80">
    <property type="entry name" value="Kelch-type beta propeller"/>
    <property type="match status" value="1"/>
</dbReference>
<evidence type="ECO:0000313" key="4">
    <source>
        <dbReference type="EMBL" id="JAU67239.1"/>
    </source>
</evidence>
<dbReference type="EMBL" id="GEVL01010102">
    <property type="protein sequence ID" value="JAU67239.1"/>
    <property type="molecule type" value="Transcribed_RNA"/>
</dbReference>
<reference evidence="3" key="1">
    <citation type="submission" date="2016-07" db="EMBL/GenBank/DDBJ databases">
        <title>De novo transcriptome assembly of four accessions of the metal hyperaccumulator plant Noccaea caerulescens.</title>
        <authorList>
            <person name="Blande D."/>
            <person name="Halimaa P."/>
            <person name="Tervahauta A.I."/>
            <person name="Aarts M.G."/>
            <person name="Karenlampi S.O."/>
        </authorList>
    </citation>
    <scope>NUCLEOTIDE SEQUENCE</scope>
</reference>
<dbReference type="InterPro" id="IPR015915">
    <property type="entry name" value="Kelch-typ_b-propeller"/>
</dbReference>
<evidence type="ECO:0000256" key="1">
    <source>
        <dbReference type="SAM" id="MobiDB-lite"/>
    </source>
</evidence>
<accession>A0A1J3FTB6</accession>
<dbReference type="PANTHER" id="PTHR24414:SF154">
    <property type="entry name" value="BNAC05G49580D PROTEIN"/>
    <property type="match status" value="1"/>
</dbReference>
<dbReference type="Pfam" id="PF00646">
    <property type="entry name" value="F-box"/>
    <property type="match status" value="1"/>
</dbReference>
<evidence type="ECO:0000313" key="3">
    <source>
        <dbReference type="EMBL" id="JAU45981.1"/>
    </source>
</evidence>
<dbReference type="EMBL" id="GEVK01006851">
    <property type="protein sequence ID" value="JAU45981.1"/>
    <property type="molecule type" value="Transcribed_RNA"/>
</dbReference>
<gene>
    <name evidence="3" type="ORF">LC_TR19713_c4_g1_i1_g.65832</name>
    <name evidence="4" type="ORF">LE_TR8989_c16_g1_i1_g.30507</name>
</gene>
<organism evidence="3">
    <name type="scientific">Noccaea caerulescens</name>
    <name type="common">Alpine penny-cress</name>
    <name type="synonym">Thlaspi caerulescens</name>
    <dbReference type="NCBI Taxonomy" id="107243"/>
    <lineage>
        <taxon>Eukaryota</taxon>
        <taxon>Viridiplantae</taxon>
        <taxon>Streptophyta</taxon>
        <taxon>Embryophyta</taxon>
        <taxon>Tracheophyta</taxon>
        <taxon>Spermatophyta</taxon>
        <taxon>Magnoliopsida</taxon>
        <taxon>eudicotyledons</taxon>
        <taxon>Gunneridae</taxon>
        <taxon>Pentapetalae</taxon>
        <taxon>rosids</taxon>
        <taxon>malvids</taxon>
        <taxon>Brassicales</taxon>
        <taxon>Brassicaceae</taxon>
        <taxon>Coluteocarpeae</taxon>
        <taxon>Noccaea</taxon>
    </lineage>
</organism>
<name>A0A1J3FTB6_NOCCA</name>
<proteinExistence type="predicted"/>
<dbReference type="InterPro" id="IPR057499">
    <property type="entry name" value="Kelch_FKB95"/>
</dbReference>
<feature type="region of interest" description="Disordered" evidence="1">
    <location>
        <begin position="17"/>
        <end position="46"/>
    </location>
</feature>
<dbReference type="InterPro" id="IPR036047">
    <property type="entry name" value="F-box-like_dom_sf"/>
</dbReference>
<dbReference type="SMART" id="SM00256">
    <property type="entry name" value="FBOX"/>
    <property type="match status" value="1"/>
</dbReference>
<dbReference type="InterPro" id="IPR001810">
    <property type="entry name" value="F-box_dom"/>
</dbReference>
<protein>
    <submittedName>
        <fullName evidence="3">F-box/kelch-repeat protein</fullName>
    </submittedName>
</protein>
<dbReference type="SUPFAM" id="SSF117281">
    <property type="entry name" value="Kelch motif"/>
    <property type="match status" value="1"/>
</dbReference>
<evidence type="ECO:0000259" key="2">
    <source>
        <dbReference type="SMART" id="SM00256"/>
    </source>
</evidence>
<sequence length="318" mass="35147">MRNSMMHTCWRCSKKKNRVPRKMDQSHHGGGFRDLLMDQSHHGGGSRDLLRVCNERAEHNKRRKEDASLPSSSYGLLDSLPDVVVISCLARLSRLDQAALSLVSKSCRSLVASAEFKKTRSLMGCAEKYAYICLRMPPDPHPRWFVLRPTLVAATGKTVRQAHAIPSPPSQPPEGSAVVALDCGIYVVGGLVDGKPTSGVLLLDCWDHTWHHVSPMRVARASPGARVLDGKIYVLGGCEDDKNSSDWGEVFDPNTQTWAALPKPILEEDTDPDTLPRMDLIRDSVLIDDKVYVVDAGNKSFFYSPESVSMGKRQKGLV</sequence>
<dbReference type="Pfam" id="PF25210">
    <property type="entry name" value="Kelch_FKB95"/>
    <property type="match status" value="1"/>
</dbReference>